<accession>A0A7Y9EH93</accession>
<dbReference type="InterPro" id="IPR037883">
    <property type="entry name" value="Knr4/Smi1-like_sf"/>
</dbReference>
<evidence type="ECO:0000313" key="2">
    <source>
        <dbReference type="Proteomes" id="UP000529783"/>
    </source>
</evidence>
<proteinExistence type="predicted"/>
<name>A0A7Y9EH93_9ACTN</name>
<reference evidence="1 2" key="1">
    <citation type="submission" date="2020-07" db="EMBL/GenBank/DDBJ databases">
        <title>Sequencing the genomes of 1000 actinobacteria strains.</title>
        <authorList>
            <person name="Klenk H.-P."/>
        </authorList>
    </citation>
    <scope>NUCLEOTIDE SEQUENCE [LARGE SCALE GENOMIC DNA]</scope>
    <source>
        <strain evidence="1 2">DSM 40398</strain>
    </source>
</reference>
<dbReference type="Proteomes" id="UP000529783">
    <property type="component" value="Unassembled WGS sequence"/>
</dbReference>
<dbReference type="AlphaFoldDB" id="A0A7Y9EH93"/>
<organism evidence="1 2">
    <name type="scientific">Actinomadura luteofluorescens</name>
    <dbReference type="NCBI Taxonomy" id="46163"/>
    <lineage>
        <taxon>Bacteria</taxon>
        <taxon>Bacillati</taxon>
        <taxon>Actinomycetota</taxon>
        <taxon>Actinomycetes</taxon>
        <taxon>Streptosporangiales</taxon>
        <taxon>Thermomonosporaceae</taxon>
        <taxon>Actinomadura</taxon>
    </lineage>
</organism>
<dbReference type="RefSeq" id="WP_179844732.1">
    <property type="nucleotide sequence ID" value="NZ_JACCBA010000001.1"/>
</dbReference>
<gene>
    <name evidence="1" type="ORF">BJY14_003672</name>
</gene>
<protein>
    <recommendedName>
        <fullName evidence="3">SMI1/KNR4 family protein</fullName>
    </recommendedName>
</protein>
<evidence type="ECO:0008006" key="3">
    <source>
        <dbReference type="Google" id="ProtNLM"/>
    </source>
</evidence>
<dbReference type="SUPFAM" id="SSF160631">
    <property type="entry name" value="SMI1/KNR4-like"/>
    <property type="match status" value="1"/>
</dbReference>
<dbReference type="EMBL" id="JACCBA010000001">
    <property type="protein sequence ID" value="NYD47689.1"/>
    <property type="molecule type" value="Genomic_DNA"/>
</dbReference>
<keyword evidence="2" id="KW-1185">Reference proteome</keyword>
<sequence length="246" mass="26972">MVDEVIARLEALAADSGGRVELAPPVSGEEISSWTMRVPDDFRAFLERTSGFTVGGHPHVFDFNLPDNHEPVVNEYWPLQDESASWILHSDGSATTYYVDVDPESGAWGRVFSFWEEPYARMVAPDVLTWVDNVVTGTRLALETAQQGTDLRRAFSEWLYGAEGSLSRHPSDVVEPMPVVEARTSDDALVAEIASGLPDDAFLADLRTAGYPTEVPFARVVPAGEVVTYTRFHNGSFLAAALVPDL</sequence>
<comment type="caution">
    <text evidence="1">The sequence shown here is derived from an EMBL/GenBank/DDBJ whole genome shotgun (WGS) entry which is preliminary data.</text>
</comment>
<evidence type="ECO:0000313" key="1">
    <source>
        <dbReference type="EMBL" id="NYD47689.1"/>
    </source>
</evidence>